<protein>
    <submittedName>
        <fullName evidence="6">Autophagy-related protein 18a</fullName>
    </submittedName>
</protein>
<keyword evidence="7" id="KW-1185">Reference proteome</keyword>
<evidence type="ECO:0000313" key="7">
    <source>
        <dbReference type="Proteomes" id="UP001289374"/>
    </source>
</evidence>
<dbReference type="InterPro" id="IPR048720">
    <property type="entry name" value="PROPPIN"/>
</dbReference>
<dbReference type="Proteomes" id="UP001289374">
    <property type="component" value="Unassembled WGS sequence"/>
</dbReference>
<dbReference type="Pfam" id="PF21032">
    <property type="entry name" value="PROPPIN"/>
    <property type="match status" value="1"/>
</dbReference>
<reference evidence="6" key="1">
    <citation type="submission" date="2020-06" db="EMBL/GenBank/DDBJ databases">
        <authorList>
            <person name="Li T."/>
            <person name="Hu X."/>
            <person name="Zhang T."/>
            <person name="Song X."/>
            <person name="Zhang H."/>
            <person name="Dai N."/>
            <person name="Sheng W."/>
            <person name="Hou X."/>
            <person name="Wei L."/>
        </authorList>
    </citation>
    <scope>NUCLEOTIDE SEQUENCE</scope>
    <source>
        <strain evidence="6">K16</strain>
        <tissue evidence="6">Leaf</tissue>
    </source>
</reference>
<organism evidence="6 7">
    <name type="scientific">Sesamum angolense</name>
    <dbReference type="NCBI Taxonomy" id="2727404"/>
    <lineage>
        <taxon>Eukaryota</taxon>
        <taxon>Viridiplantae</taxon>
        <taxon>Streptophyta</taxon>
        <taxon>Embryophyta</taxon>
        <taxon>Tracheophyta</taxon>
        <taxon>Spermatophyta</taxon>
        <taxon>Magnoliopsida</taxon>
        <taxon>eudicotyledons</taxon>
        <taxon>Gunneridae</taxon>
        <taxon>Pentapetalae</taxon>
        <taxon>asterids</taxon>
        <taxon>lamiids</taxon>
        <taxon>Lamiales</taxon>
        <taxon>Pedaliaceae</taxon>
        <taxon>Sesamum</taxon>
    </lineage>
</organism>
<gene>
    <name evidence="6" type="ORF">Sango_2833000</name>
</gene>
<name>A0AAE1T649_9LAMI</name>
<evidence type="ECO:0000256" key="4">
    <source>
        <dbReference type="ARBA" id="ARBA00025740"/>
    </source>
</evidence>
<keyword evidence="3" id="KW-0677">Repeat</keyword>
<dbReference type="GO" id="GO:0034045">
    <property type="term" value="C:phagophore assembly site membrane"/>
    <property type="evidence" value="ECO:0007669"/>
    <property type="project" value="UniProtKB-SubCell"/>
</dbReference>
<dbReference type="AlphaFoldDB" id="A0AAE1T649"/>
<reference evidence="6" key="2">
    <citation type="journal article" date="2024" name="Plant">
        <title>Genomic evolution and insights into agronomic trait innovations of Sesamum species.</title>
        <authorList>
            <person name="Miao H."/>
            <person name="Wang L."/>
            <person name="Qu L."/>
            <person name="Liu H."/>
            <person name="Sun Y."/>
            <person name="Le M."/>
            <person name="Wang Q."/>
            <person name="Wei S."/>
            <person name="Zheng Y."/>
            <person name="Lin W."/>
            <person name="Duan Y."/>
            <person name="Cao H."/>
            <person name="Xiong S."/>
            <person name="Wang X."/>
            <person name="Wei L."/>
            <person name="Li C."/>
            <person name="Ma Q."/>
            <person name="Ju M."/>
            <person name="Zhao R."/>
            <person name="Li G."/>
            <person name="Mu C."/>
            <person name="Tian Q."/>
            <person name="Mei H."/>
            <person name="Zhang T."/>
            <person name="Gao T."/>
            <person name="Zhang H."/>
        </authorList>
    </citation>
    <scope>NUCLEOTIDE SEQUENCE</scope>
    <source>
        <strain evidence="6">K16</strain>
    </source>
</reference>
<dbReference type="InterPro" id="IPR015943">
    <property type="entry name" value="WD40/YVTN_repeat-like_dom_sf"/>
</dbReference>
<dbReference type="InterPro" id="IPR036322">
    <property type="entry name" value="WD40_repeat_dom_sf"/>
</dbReference>
<dbReference type="PANTHER" id="PTHR11227">
    <property type="entry name" value="WD-REPEAT PROTEIN INTERACTING WITH PHOSPHOINOSIDES WIPI -RELATED"/>
    <property type="match status" value="1"/>
</dbReference>
<evidence type="ECO:0000313" key="6">
    <source>
        <dbReference type="EMBL" id="KAK4382873.1"/>
    </source>
</evidence>
<dbReference type="InterPro" id="IPR001680">
    <property type="entry name" value="WD40_rpt"/>
</dbReference>
<dbReference type="EMBL" id="JACGWL010000637">
    <property type="protein sequence ID" value="KAK4382873.1"/>
    <property type="molecule type" value="Genomic_DNA"/>
</dbReference>
<dbReference type="SUPFAM" id="SSF50978">
    <property type="entry name" value="WD40 repeat-like"/>
    <property type="match status" value="1"/>
</dbReference>
<proteinExistence type="inferred from homology"/>
<evidence type="ECO:0000256" key="5">
    <source>
        <dbReference type="SAM" id="MobiDB-lite"/>
    </source>
</evidence>
<accession>A0AAE1T649</accession>
<sequence length="367" mass="40087">MASPSTAAGPNIGNPRNPDATPPPSILHLSFNHEGGSFAVGTTDGFMIFNTDPFEFVPTIPEDFPKNGQGGGISAVQRSLGVVAVVPVFRPDKIMIWDDSVGKWTGQLYLGSEVKSVRLRPDCIVAVEMQKISVYDLTGNMPLLHDIKTGPNPKGLCVISRSKQMVLVCLGLNKGEVMVKHCLLGLSRERLIKAHDSDVACVALSNNGKLLATASTNCMLFRVFATSDGRLLQELGKDSVREIYSLCFSSDAKWLAVSTNKGAVHVFSLNMGPRSIGTDGSEQDDGILPDYFSSGRSMAQFRVPEDMQHMVVFGHQKNTVEIIGMNGRFHRCKFDPMRSGEMTQMECHNFFQPDFAGDSLDSEYAFL</sequence>
<dbReference type="SMART" id="SM00320">
    <property type="entry name" value="WD40"/>
    <property type="match status" value="3"/>
</dbReference>
<evidence type="ECO:0000256" key="1">
    <source>
        <dbReference type="ARBA" id="ARBA00004623"/>
    </source>
</evidence>
<comment type="caution">
    <text evidence="6">The sequence shown here is derived from an EMBL/GenBank/DDBJ whole genome shotgun (WGS) entry which is preliminary data.</text>
</comment>
<comment type="similarity">
    <text evidence="4">Belongs to the WD repeat PROPPIN family.</text>
</comment>
<feature type="region of interest" description="Disordered" evidence="5">
    <location>
        <begin position="1"/>
        <end position="25"/>
    </location>
</feature>
<evidence type="ECO:0000256" key="2">
    <source>
        <dbReference type="ARBA" id="ARBA00022574"/>
    </source>
</evidence>
<keyword evidence="2" id="KW-0853">WD repeat</keyword>
<dbReference type="Gene3D" id="2.130.10.10">
    <property type="entry name" value="YVTN repeat-like/Quinoprotein amine dehydrogenase"/>
    <property type="match status" value="1"/>
</dbReference>
<comment type="subcellular location">
    <subcellularLocation>
        <location evidence="1">Preautophagosomal structure membrane</location>
        <topology evidence="1">Peripheral membrane protein</topology>
    </subcellularLocation>
</comment>
<evidence type="ECO:0000256" key="3">
    <source>
        <dbReference type="ARBA" id="ARBA00022737"/>
    </source>
</evidence>